<evidence type="ECO:0000256" key="3">
    <source>
        <dbReference type="ARBA" id="ARBA00023054"/>
    </source>
</evidence>
<evidence type="ECO:0000259" key="9">
    <source>
        <dbReference type="Pfam" id="PF25967"/>
    </source>
</evidence>
<dbReference type="Gene3D" id="2.40.420.20">
    <property type="match status" value="1"/>
</dbReference>
<dbReference type="RefSeq" id="WP_172191113.1">
    <property type="nucleotide sequence ID" value="NZ_CAWPPK010000023.1"/>
</dbReference>
<evidence type="ECO:0000256" key="1">
    <source>
        <dbReference type="ARBA" id="ARBA00004196"/>
    </source>
</evidence>
<keyword evidence="6" id="KW-1133">Transmembrane helix</keyword>
<feature type="transmembrane region" description="Helical" evidence="6">
    <location>
        <begin position="50"/>
        <end position="69"/>
    </location>
</feature>
<protein>
    <submittedName>
        <fullName evidence="10">Macrolide export protein MacA</fullName>
    </submittedName>
</protein>
<evidence type="ECO:0000256" key="6">
    <source>
        <dbReference type="SAM" id="Phobius"/>
    </source>
</evidence>
<dbReference type="EMBL" id="SRRZ01000119">
    <property type="protein sequence ID" value="NQE37239.1"/>
    <property type="molecule type" value="Genomic_DNA"/>
</dbReference>
<feature type="domain" description="Multidrug resistance protein MdtA-like barrel-sandwich hybrid" evidence="7">
    <location>
        <begin position="107"/>
        <end position="453"/>
    </location>
</feature>
<keyword evidence="6" id="KW-0472">Membrane</keyword>
<reference evidence="10 11" key="1">
    <citation type="journal article" date="2020" name="Sci. Rep.">
        <title>A novel cyanobacterial geosmin producer, revising GeoA distribution and dispersion patterns in Bacteria.</title>
        <authorList>
            <person name="Churro C."/>
            <person name="Semedo-Aguiar A.P."/>
            <person name="Silva A.D."/>
            <person name="Pereira-Leal J.B."/>
            <person name="Leite R.B."/>
        </authorList>
    </citation>
    <scope>NUCLEOTIDE SEQUENCE [LARGE SCALE GENOMIC DNA]</scope>
    <source>
        <strain evidence="10 11">IPMA8</strain>
    </source>
</reference>
<evidence type="ECO:0000259" key="8">
    <source>
        <dbReference type="Pfam" id="PF25954"/>
    </source>
</evidence>
<keyword evidence="3 4" id="KW-0175">Coiled coil</keyword>
<sequence>MIVSPKKETAQVKVEDTQTVDTKAAETKIADKKTAQKQSPKKPARKPQRWAIGLVAAGLLAVPTTIYVAKSRSQPKVDAIATMTVPVEAQNLTVRITSSGTVQPVQRVNLSPKGSGRIAELFVEQGDKVEAGQIVARMESRDVEAQLAQAKAREASVRAKLAQIEAGNRSEDIASARARLEQAEASLAQLQAGSRVEEVAGARARLQQTQAGLQRLRAGSRVEEVSQARARLAQAQARLADAQTGSVKQEIAQAQTQIDSSKAQAELTAQRVERNRPLVEEGALAKDKLDELIKENRTAQAKLIESQRRLQQLQENRLSQIQQLQAAVQVEQQALNQLQNGTRSEEIAQAEAEVAEAKSKLAQVENGNRPEEIAKAEAAVAEARSQLTAQENGSRPEEIAQAQAELAEAQAQVRFQEVQLEDTKVRAPFAGIITQRYAIQGAFVTPATSASEATSATSTSIVALARDVEVLAKVPEADISQIKPGQEVEIVADAYPDKVFKGRVKLIAPEAVKERDVTLFQVRVAIDTGKESLQSGMNVDLRFVGQKLSNALVVPTVAIVTNKGQTGVLVPDEKQQPKFKPVTVGSTIGNKIQILEGAKAGDRVFTELPQGKKLEDIIKNQK</sequence>
<evidence type="ECO:0000256" key="2">
    <source>
        <dbReference type="ARBA" id="ARBA00009477"/>
    </source>
</evidence>
<feature type="domain" description="Multidrug resistance protein MdtA-like C-terminal permuted SH3" evidence="9">
    <location>
        <begin position="550"/>
        <end position="607"/>
    </location>
</feature>
<dbReference type="NCBIfam" id="TIGR01730">
    <property type="entry name" value="RND_mfp"/>
    <property type="match status" value="1"/>
</dbReference>
<comment type="similarity">
    <text evidence="2">Belongs to the membrane fusion protein (MFP) (TC 8.A.1) family.</text>
</comment>
<dbReference type="SUPFAM" id="SSF111369">
    <property type="entry name" value="HlyD-like secretion proteins"/>
    <property type="match status" value="2"/>
</dbReference>
<organism evidence="10 11">
    <name type="scientific">Microcoleus asticus IPMA8</name>
    <dbReference type="NCBI Taxonomy" id="2563858"/>
    <lineage>
        <taxon>Bacteria</taxon>
        <taxon>Bacillati</taxon>
        <taxon>Cyanobacteriota</taxon>
        <taxon>Cyanophyceae</taxon>
        <taxon>Oscillatoriophycideae</taxon>
        <taxon>Oscillatoriales</taxon>
        <taxon>Microcoleaceae</taxon>
        <taxon>Microcoleus</taxon>
        <taxon>Microcoleus asticus</taxon>
    </lineage>
</organism>
<dbReference type="InterPro" id="IPR058792">
    <property type="entry name" value="Beta-barrel_RND_2"/>
</dbReference>
<dbReference type="InterPro" id="IPR058627">
    <property type="entry name" value="MdtA-like_C"/>
</dbReference>
<proteinExistence type="inferred from homology"/>
<feature type="compositionally biased region" description="Basic and acidic residues" evidence="5">
    <location>
        <begin position="1"/>
        <end position="16"/>
    </location>
</feature>
<evidence type="ECO:0000313" key="11">
    <source>
        <dbReference type="Proteomes" id="UP000702425"/>
    </source>
</evidence>
<evidence type="ECO:0000256" key="4">
    <source>
        <dbReference type="SAM" id="Coils"/>
    </source>
</evidence>
<dbReference type="InterPro" id="IPR006143">
    <property type="entry name" value="RND_pump_MFP"/>
</dbReference>
<dbReference type="InterPro" id="IPR058625">
    <property type="entry name" value="MdtA-like_BSH"/>
</dbReference>
<accession>A0ABX2D3M8</accession>
<gene>
    <name evidence="10" type="primary">macA_2</name>
    <name evidence="10" type="ORF">E5S67_05008</name>
</gene>
<dbReference type="Pfam" id="PF25967">
    <property type="entry name" value="RND-MFP_C"/>
    <property type="match status" value="1"/>
</dbReference>
<keyword evidence="6" id="KW-0812">Transmembrane</keyword>
<feature type="coiled-coil region" evidence="4">
    <location>
        <begin position="289"/>
        <end position="426"/>
    </location>
</feature>
<comment type="caution">
    <text evidence="10">The sequence shown here is derived from an EMBL/GenBank/DDBJ whole genome shotgun (WGS) entry which is preliminary data.</text>
</comment>
<feature type="region of interest" description="Disordered" evidence="5">
    <location>
        <begin position="1"/>
        <end position="47"/>
    </location>
</feature>
<dbReference type="PANTHER" id="PTHR32347">
    <property type="entry name" value="EFFLUX SYSTEM COMPONENT YKNX-RELATED"/>
    <property type="match status" value="1"/>
</dbReference>
<dbReference type="Proteomes" id="UP000702425">
    <property type="component" value="Unassembled WGS sequence"/>
</dbReference>
<evidence type="ECO:0000256" key="5">
    <source>
        <dbReference type="SAM" id="MobiDB-lite"/>
    </source>
</evidence>
<evidence type="ECO:0000259" key="7">
    <source>
        <dbReference type="Pfam" id="PF25917"/>
    </source>
</evidence>
<dbReference type="Pfam" id="PF25954">
    <property type="entry name" value="Beta-barrel_RND_2"/>
    <property type="match status" value="1"/>
</dbReference>
<keyword evidence="11" id="KW-1185">Reference proteome</keyword>
<name>A0ABX2D3M8_9CYAN</name>
<dbReference type="Gene3D" id="2.40.30.170">
    <property type="match status" value="1"/>
</dbReference>
<dbReference type="Gene3D" id="2.40.50.100">
    <property type="match status" value="2"/>
</dbReference>
<feature type="compositionally biased region" description="Basic and acidic residues" evidence="5">
    <location>
        <begin position="23"/>
        <end position="34"/>
    </location>
</feature>
<comment type="subcellular location">
    <subcellularLocation>
        <location evidence="1">Cell envelope</location>
    </subcellularLocation>
</comment>
<evidence type="ECO:0000313" key="10">
    <source>
        <dbReference type="EMBL" id="NQE37239.1"/>
    </source>
</evidence>
<dbReference type="PANTHER" id="PTHR32347:SF14">
    <property type="entry name" value="EFFLUX SYSTEM COMPONENT YKNX-RELATED"/>
    <property type="match status" value="1"/>
</dbReference>
<feature type="domain" description="CusB-like beta-barrel" evidence="8">
    <location>
        <begin position="471"/>
        <end position="546"/>
    </location>
</feature>
<dbReference type="InterPro" id="IPR050465">
    <property type="entry name" value="UPF0194_transport"/>
</dbReference>
<dbReference type="Pfam" id="PF25917">
    <property type="entry name" value="BSH_RND"/>
    <property type="match status" value="1"/>
</dbReference>